<evidence type="ECO:0000313" key="1">
    <source>
        <dbReference type="EMBL" id="KAB8193365.1"/>
    </source>
</evidence>
<sequence>MSAQVLETGRFRLRPLSRPDPADRALYCALYSSAAVMARIMPPLSPAAAERLYARAIDWARSDTPGHRFWIIDARDDDAPIGVAGYLRNGAEAEIGVLLVEPWWNRGVSSETFVPLIAHGFERMGLSLICAERPDDDHARVIDRLLGRFGFVRAPERASAVGQCRWELPRSAWSTRRDGV</sequence>
<dbReference type="PROSITE" id="PS51186">
    <property type="entry name" value="GNAT"/>
    <property type="match status" value="1"/>
</dbReference>
<dbReference type="SUPFAM" id="SSF55729">
    <property type="entry name" value="Acyl-CoA N-acyltransferases (Nat)"/>
    <property type="match status" value="1"/>
</dbReference>
<dbReference type="Proteomes" id="UP000320431">
    <property type="component" value="Unassembled WGS sequence"/>
</dbReference>
<dbReference type="GO" id="GO:0016747">
    <property type="term" value="F:acyltransferase activity, transferring groups other than amino-acyl groups"/>
    <property type="evidence" value="ECO:0007669"/>
    <property type="project" value="InterPro"/>
</dbReference>
<comment type="caution">
    <text evidence="1">The sequence shown here is derived from an EMBL/GenBank/DDBJ whole genome shotgun (WGS) entry which is preliminary data.</text>
</comment>
<organism evidence="1 2">
    <name type="scientific">Marilutibacter maris</name>
    <dbReference type="NCBI Taxonomy" id="1605891"/>
    <lineage>
        <taxon>Bacteria</taxon>
        <taxon>Pseudomonadati</taxon>
        <taxon>Pseudomonadota</taxon>
        <taxon>Gammaproteobacteria</taxon>
        <taxon>Lysobacterales</taxon>
        <taxon>Lysobacteraceae</taxon>
        <taxon>Marilutibacter</taxon>
    </lineage>
</organism>
<dbReference type="RefSeq" id="WP_141481827.1">
    <property type="nucleotide sequence ID" value="NZ_VICD02000098.1"/>
</dbReference>
<proteinExistence type="predicted"/>
<dbReference type="PANTHER" id="PTHR43792:SF1">
    <property type="entry name" value="N-ACETYLTRANSFERASE DOMAIN-CONTAINING PROTEIN"/>
    <property type="match status" value="1"/>
</dbReference>
<dbReference type="PANTHER" id="PTHR43792">
    <property type="entry name" value="GNAT FAMILY, PUTATIVE (AFU_ORTHOLOGUE AFUA_3G00765)-RELATED-RELATED"/>
    <property type="match status" value="1"/>
</dbReference>
<dbReference type="InterPro" id="IPR016181">
    <property type="entry name" value="Acyl_CoA_acyltransferase"/>
</dbReference>
<name>A0A508B1D4_9GAMM</name>
<accession>A0A508B1D4</accession>
<gene>
    <name evidence="1" type="ORF">FKV24_006660</name>
</gene>
<reference evidence="1 2" key="1">
    <citation type="submission" date="2019-10" db="EMBL/GenBank/DDBJ databases">
        <title>Lysobacter alkalisoli sp. nov., isolated from saline-alkaline soil.</title>
        <authorList>
            <person name="Sun J.-Q."/>
        </authorList>
    </citation>
    <scope>NUCLEOTIDE SEQUENCE [LARGE SCALE GENOMIC DNA]</scope>
    <source>
        <strain evidence="1 2">KCTC 42381</strain>
    </source>
</reference>
<dbReference type="Pfam" id="PF13302">
    <property type="entry name" value="Acetyltransf_3"/>
    <property type="match status" value="1"/>
</dbReference>
<protein>
    <submittedName>
        <fullName evidence="1">GNAT family N-acetyltransferase</fullName>
    </submittedName>
</protein>
<dbReference type="EMBL" id="VICD02000098">
    <property type="protein sequence ID" value="KAB8193365.1"/>
    <property type="molecule type" value="Genomic_DNA"/>
</dbReference>
<dbReference type="AlphaFoldDB" id="A0A508B1D4"/>
<dbReference type="InterPro" id="IPR000182">
    <property type="entry name" value="GNAT_dom"/>
</dbReference>
<dbReference type="InterPro" id="IPR051531">
    <property type="entry name" value="N-acetyltransferase"/>
</dbReference>
<evidence type="ECO:0000313" key="2">
    <source>
        <dbReference type="Proteomes" id="UP000320431"/>
    </source>
</evidence>
<dbReference type="Gene3D" id="3.40.630.30">
    <property type="match status" value="1"/>
</dbReference>
<keyword evidence="1" id="KW-0808">Transferase</keyword>